<protein>
    <submittedName>
        <fullName evidence="1">Uncharacterized protein</fullName>
    </submittedName>
</protein>
<sequence>ACCSIVWERQIHTSRQIPFRSAYKTSEGLARADTFFIEHGKVPDDSHPIASLADNLLVRPAAWTTLLVADGKSLDVKLIGSDV</sequence>
<keyword evidence="2" id="KW-1185">Reference proteome</keyword>
<dbReference type="EMBL" id="JAUSWA010000049">
    <property type="protein sequence ID" value="MDQ0497009.1"/>
    <property type="molecule type" value="Genomic_DNA"/>
</dbReference>
<gene>
    <name evidence="1" type="ORF">QOZ95_005209</name>
</gene>
<comment type="caution">
    <text evidence="1">The sequence shown here is derived from an EMBL/GenBank/DDBJ whole genome shotgun (WGS) entry which is preliminary data.</text>
</comment>
<organism evidence="1 2">
    <name type="scientific">Paenibacillus brasilensis</name>
    <dbReference type="NCBI Taxonomy" id="128574"/>
    <lineage>
        <taxon>Bacteria</taxon>
        <taxon>Bacillati</taxon>
        <taxon>Bacillota</taxon>
        <taxon>Bacilli</taxon>
        <taxon>Bacillales</taxon>
        <taxon>Paenibacillaceae</taxon>
        <taxon>Paenibacillus</taxon>
    </lineage>
</organism>
<proteinExistence type="predicted"/>
<name>A0ABU0L6T8_9BACL</name>
<accession>A0ABU0L6T8</accession>
<feature type="non-terminal residue" evidence="1">
    <location>
        <position position="1"/>
    </location>
</feature>
<dbReference type="Proteomes" id="UP001242811">
    <property type="component" value="Unassembled WGS sequence"/>
</dbReference>
<evidence type="ECO:0000313" key="2">
    <source>
        <dbReference type="Proteomes" id="UP001242811"/>
    </source>
</evidence>
<reference evidence="1 2" key="1">
    <citation type="submission" date="2023-07" db="EMBL/GenBank/DDBJ databases">
        <title>Genomic Encyclopedia of Type Strains, Phase IV (KMG-IV): sequencing the most valuable type-strain genomes for metagenomic binning, comparative biology and taxonomic classification.</title>
        <authorList>
            <person name="Goeker M."/>
        </authorList>
    </citation>
    <scope>NUCLEOTIDE SEQUENCE [LARGE SCALE GENOMIC DNA]</scope>
    <source>
        <strain evidence="1 2">DSM 14914</strain>
    </source>
</reference>
<evidence type="ECO:0000313" key="1">
    <source>
        <dbReference type="EMBL" id="MDQ0497009.1"/>
    </source>
</evidence>